<dbReference type="EMBL" id="BGZK01000368">
    <property type="protein sequence ID" value="GBP39559.1"/>
    <property type="molecule type" value="Genomic_DNA"/>
</dbReference>
<dbReference type="Proteomes" id="UP000299102">
    <property type="component" value="Unassembled WGS sequence"/>
</dbReference>
<name>A0A4C1VN30_EUMVA</name>
<organism evidence="2 3">
    <name type="scientific">Eumeta variegata</name>
    <name type="common">Bagworm moth</name>
    <name type="synonym">Eumeta japonica</name>
    <dbReference type="NCBI Taxonomy" id="151549"/>
    <lineage>
        <taxon>Eukaryota</taxon>
        <taxon>Metazoa</taxon>
        <taxon>Ecdysozoa</taxon>
        <taxon>Arthropoda</taxon>
        <taxon>Hexapoda</taxon>
        <taxon>Insecta</taxon>
        <taxon>Pterygota</taxon>
        <taxon>Neoptera</taxon>
        <taxon>Endopterygota</taxon>
        <taxon>Lepidoptera</taxon>
        <taxon>Glossata</taxon>
        <taxon>Ditrysia</taxon>
        <taxon>Tineoidea</taxon>
        <taxon>Psychidae</taxon>
        <taxon>Oiketicinae</taxon>
        <taxon>Eumeta</taxon>
    </lineage>
</organism>
<feature type="compositionally biased region" description="Basic residues" evidence="1">
    <location>
        <begin position="47"/>
        <end position="61"/>
    </location>
</feature>
<protein>
    <submittedName>
        <fullName evidence="2">Uncharacterized protein</fullName>
    </submittedName>
</protein>
<evidence type="ECO:0000256" key="1">
    <source>
        <dbReference type="SAM" id="MobiDB-lite"/>
    </source>
</evidence>
<evidence type="ECO:0000313" key="2">
    <source>
        <dbReference type="EMBL" id="GBP39559.1"/>
    </source>
</evidence>
<reference evidence="2 3" key="1">
    <citation type="journal article" date="2019" name="Commun. Biol.">
        <title>The bagworm genome reveals a unique fibroin gene that provides high tensile strength.</title>
        <authorList>
            <person name="Kono N."/>
            <person name="Nakamura H."/>
            <person name="Ohtoshi R."/>
            <person name="Tomita M."/>
            <person name="Numata K."/>
            <person name="Arakawa K."/>
        </authorList>
    </citation>
    <scope>NUCLEOTIDE SEQUENCE [LARGE SCALE GENOMIC DNA]</scope>
</reference>
<dbReference type="AlphaFoldDB" id="A0A4C1VN30"/>
<evidence type="ECO:0000313" key="3">
    <source>
        <dbReference type="Proteomes" id="UP000299102"/>
    </source>
</evidence>
<feature type="region of interest" description="Disordered" evidence="1">
    <location>
        <begin position="89"/>
        <end position="117"/>
    </location>
</feature>
<sequence>MNQCWHTAHSLPQGGGRLGEVRAITTRRYEVSSVTLINLVANRPSHRLSAAKHRRGGRTRAPRVPADYDPIDSRAPETVNFVRPFIAATLPRPGPPRAHHLPQPSIGTEVGGARRNAPADAAAAALLGSTDCSDRRHVT</sequence>
<proteinExistence type="predicted"/>
<feature type="region of interest" description="Disordered" evidence="1">
    <location>
        <begin position="47"/>
        <end position="73"/>
    </location>
</feature>
<accession>A0A4C1VN30</accession>
<gene>
    <name evidence="2" type="ORF">EVAR_26641_1</name>
</gene>
<comment type="caution">
    <text evidence="2">The sequence shown here is derived from an EMBL/GenBank/DDBJ whole genome shotgun (WGS) entry which is preliminary data.</text>
</comment>
<keyword evidence="3" id="KW-1185">Reference proteome</keyword>